<accession>A0ABR4BPC9</accession>
<evidence type="ECO:0000256" key="11">
    <source>
        <dbReference type="HAMAP-Rule" id="MF_03199"/>
    </source>
</evidence>
<dbReference type="HAMAP" id="MF_03199">
    <property type="entry name" value="DHHC_PAT_PFA4"/>
    <property type="match status" value="1"/>
</dbReference>
<feature type="active site" description="S-palmitoyl cysteine intermediate" evidence="11">
    <location>
        <position position="116"/>
    </location>
</feature>
<protein>
    <recommendedName>
        <fullName evidence="11">Palmitoyltransferase PFA4</fullName>
        <ecNumber evidence="11">2.3.1.225</ecNumber>
    </recommendedName>
    <alternativeName>
        <fullName evidence="11">Protein S-acyltransferase</fullName>
        <shortName evidence="11">PAT</shortName>
    </alternativeName>
    <alternativeName>
        <fullName evidence="11">Protein fatty acyltransferase 4</fullName>
    </alternativeName>
</protein>
<dbReference type="InterPro" id="IPR039859">
    <property type="entry name" value="PFA4/ZDH16/20/ERF2-like"/>
</dbReference>
<feature type="region of interest" description="Disordered" evidence="13">
    <location>
        <begin position="354"/>
        <end position="421"/>
    </location>
</feature>
<keyword evidence="16" id="KW-1185">Reference proteome</keyword>
<evidence type="ECO:0000256" key="8">
    <source>
        <dbReference type="ARBA" id="ARBA00023288"/>
    </source>
</evidence>
<dbReference type="PANTHER" id="PTHR12246">
    <property type="entry name" value="PALMITOYLTRANSFERASE ZDHHC16"/>
    <property type="match status" value="1"/>
</dbReference>
<feature type="transmembrane region" description="Helical" evidence="11 12">
    <location>
        <begin position="134"/>
        <end position="153"/>
    </location>
</feature>
<feature type="compositionally biased region" description="Acidic residues" evidence="13">
    <location>
        <begin position="388"/>
        <end position="398"/>
    </location>
</feature>
<feature type="transmembrane region" description="Helical" evidence="11 12">
    <location>
        <begin position="7"/>
        <end position="26"/>
    </location>
</feature>
<keyword evidence="2 11" id="KW-0808">Transferase</keyword>
<dbReference type="InterPro" id="IPR033682">
    <property type="entry name" value="PFA4"/>
</dbReference>
<comment type="function">
    <text evidence="11">Mediates the reversible addition of palmitate to target proteins, thereby regulating their membrane association and biological function.</text>
</comment>
<keyword evidence="4 11" id="KW-0256">Endoplasmic reticulum</keyword>
<dbReference type="InterPro" id="IPR001594">
    <property type="entry name" value="Palmitoyltrfase_DHHC"/>
</dbReference>
<evidence type="ECO:0000256" key="6">
    <source>
        <dbReference type="ARBA" id="ARBA00023136"/>
    </source>
</evidence>
<evidence type="ECO:0000256" key="1">
    <source>
        <dbReference type="ARBA" id="ARBA00004141"/>
    </source>
</evidence>
<evidence type="ECO:0000256" key="4">
    <source>
        <dbReference type="ARBA" id="ARBA00022824"/>
    </source>
</evidence>
<evidence type="ECO:0000256" key="3">
    <source>
        <dbReference type="ARBA" id="ARBA00022692"/>
    </source>
</evidence>
<gene>
    <name evidence="11" type="primary">PFA4</name>
    <name evidence="15" type="ORF">ABVK25_001337</name>
</gene>
<dbReference type="Pfam" id="PF01529">
    <property type="entry name" value="DHHC"/>
    <property type="match status" value="1"/>
</dbReference>
<evidence type="ECO:0000259" key="14">
    <source>
        <dbReference type="Pfam" id="PF01529"/>
    </source>
</evidence>
<dbReference type="Proteomes" id="UP001590951">
    <property type="component" value="Unassembled WGS sequence"/>
</dbReference>
<feature type="transmembrane region" description="Helical" evidence="11 12">
    <location>
        <begin position="38"/>
        <end position="58"/>
    </location>
</feature>
<keyword evidence="9 11" id="KW-0012">Acyltransferase</keyword>
<evidence type="ECO:0000256" key="13">
    <source>
        <dbReference type="SAM" id="MobiDB-lite"/>
    </source>
</evidence>
<feature type="transmembrane region" description="Helical" evidence="11 12">
    <location>
        <begin position="173"/>
        <end position="195"/>
    </location>
</feature>
<feature type="domain" description="Palmitoyltransferase DHHC" evidence="14">
    <location>
        <begin position="83"/>
        <end position="212"/>
    </location>
</feature>
<evidence type="ECO:0000256" key="7">
    <source>
        <dbReference type="ARBA" id="ARBA00023139"/>
    </source>
</evidence>
<evidence type="ECO:0000256" key="10">
    <source>
        <dbReference type="ARBA" id="ARBA00048048"/>
    </source>
</evidence>
<evidence type="ECO:0000313" key="15">
    <source>
        <dbReference type="EMBL" id="KAL2058609.1"/>
    </source>
</evidence>
<keyword evidence="5 11" id="KW-1133">Transmembrane helix</keyword>
<dbReference type="PROSITE" id="PS50216">
    <property type="entry name" value="DHHC"/>
    <property type="match status" value="1"/>
</dbReference>
<evidence type="ECO:0000256" key="2">
    <source>
        <dbReference type="ARBA" id="ARBA00022679"/>
    </source>
</evidence>
<sequence>MSLYRLAFPGVITFIAFLAYGPQLLFRSLEPHALELRQWVIFNSLVICIWITYGRACFTNPGSVPSEWALGTNVSSDPEVRRNKHRWCRRCEAFKPRRAHHCKICQRCIPKMDHHCPWTINCVSHRTFPHYFRFLFYSVASMAYLQYFIYIRAAIFWTGRNLPSYLGPTPTQIIFLFVFLIVNSITLFALGILLARNIWCLGGNVTTIEGWEIERHETLVYRARKQGGYLNGPGGARIRIRKQEFPYDIGVFQNIRQGMGGTPLLWLWPFAATPLNESGLDFKTNEFEDPSLSWPPPDPDRMSRPKGQNSYVHPFTHEEDSTPNQERLNAFRRRQEDDLRRFDHGSSATTVRRRFQKDNNANDDIHDDQSAIGQEGWRDSEGDRLDDFGVDEDTEFHDENDLPLAELLRRRQAKMRPKSQR</sequence>
<reference evidence="15 16" key="1">
    <citation type="submission" date="2024-09" db="EMBL/GenBank/DDBJ databases">
        <title>Rethinking Asexuality: The Enigmatic Case of Functional Sexual Genes in Lepraria (Stereocaulaceae).</title>
        <authorList>
            <person name="Doellman M."/>
            <person name="Sun Y."/>
            <person name="Barcenas-Pena A."/>
            <person name="Lumbsch H.T."/>
            <person name="Grewe F."/>
        </authorList>
    </citation>
    <scope>NUCLEOTIDE SEQUENCE [LARGE SCALE GENOMIC DNA]</scope>
    <source>
        <strain evidence="15 16">Grewe 0041</strain>
    </source>
</reference>
<dbReference type="EC" id="2.3.1.225" evidence="11"/>
<keyword evidence="8 11" id="KW-0449">Lipoprotein</keyword>
<feature type="compositionally biased region" description="Basic residues" evidence="13">
    <location>
        <begin position="410"/>
        <end position="421"/>
    </location>
</feature>
<comment type="subcellular location">
    <subcellularLocation>
        <location evidence="11">Endoplasmic reticulum membrane</location>
        <topology evidence="11">Multi-pass membrane protein</topology>
    </subcellularLocation>
    <subcellularLocation>
        <location evidence="1">Membrane</location>
        <topology evidence="1">Multi-pass membrane protein</topology>
    </subcellularLocation>
</comment>
<feature type="region of interest" description="Disordered" evidence="13">
    <location>
        <begin position="286"/>
        <end position="326"/>
    </location>
</feature>
<keyword evidence="7 11" id="KW-0564">Palmitate</keyword>
<comment type="domain">
    <text evidence="11 12">The DHHC domain is required for palmitoyltransferase activity.</text>
</comment>
<comment type="caution">
    <text evidence="15">The sequence shown here is derived from an EMBL/GenBank/DDBJ whole genome shotgun (WGS) entry which is preliminary data.</text>
</comment>
<evidence type="ECO:0000256" key="9">
    <source>
        <dbReference type="ARBA" id="ARBA00023315"/>
    </source>
</evidence>
<keyword evidence="3 11" id="KW-0812">Transmembrane</keyword>
<evidence type="ECO:0000256" key="12">
    <source>
        <dbReference type="RuleBase" id="RU079119"/>
    </source>
</evidence>
<evidence type="ECO:0000256" key="5">
    <source>
        <dbReference type="ARBA" id="ARBA00022989"/>
    </source>
</evidence>
<name>A0ABR4BPC9_9LECA</name>
<feature type="compositionally biased region" description="Basic and acidic residues" evidence="13">
    <location>
        <begin position="376"/>
        <end position="387"/>
    </location>
</feature>
<comment type="similarity">
    <text evidence="11">Belongs to the DHHC palmitoyltransferase family. PFA4 subfamily.</text>
</comment>
<proteinExistence type="inferred from homology"/>
<organism evidence="15 16">
    <name type="scientific">Lepraria finkii</name>
    <dbReference type="NCBI Taxonomy" id="1340010"/>
    <lineage>
        <taxon>Eukaryota</taxon>
        <taxon>Fungi</taxon>
        <taxon>Dikarya</taxon>
        <taxon>Ascomycota</taxon>
        <taxon>Pezizomycotina</taxon>
        <taxon>Lecanoromycetes</taxon>
        <taxon>OSLEUM clade</taxon>
        <taxon>Lecanoromycetidae</taxon>
        <taxon>Lecanorales</taxon>
        <taxon>Lecanorineae</taxon>
        <taxon>Stereocaulaceae</taxon>
        <taxon>Lepraria</taxon>
    </lineage>
</organism>
<evidence type="ECO:0000313" key="16">
    <source>
        <dbReference type="Proteomes" id="UP001590951"/>
    </source>
</evidence>
<keyword evidence="6 11" id="KW-0472">Membrane</keyword>
<comment type="catalytic activity">
    <reaction evidence="10 11 12">
        <text>L-cysteinyl-[protein] + hexadecanoyl-CoA = S-hexadecanoyl-L-cysteinyl-[protein] + CoA</text>
        <dbReference type="Rhea" id="RHEA:36683"/>
        <dbReference type="Rhea" id="RHEA-COMP:10131"/>
        <dbReference type="Rhea" id="RHEA-COMP:11032"/>
        <dbReference type="ChEBI" id="CHEBI:29950"/>
        <dbReference type="ChEBI" id="CHEBI:57287"/>
        <dbReference type="ChEBI" id="CHEBI:57379"/>
        <dbReference type="ChEBI" id="CHEBI:74151"/>
        <dbReference type="EC" id="2.3.1.225"/>
    </reaction>
</comment>
<dbReference type="EMBL" id="JBHFEH010000002">
    <property type="protein sequence ID" value="KAL2058609.1"/>
    <property type="molecule type" value="Genomic_DNA"/>
</dbReference>